<dbReference type="InterPro" id="IPR036909">
    <property type="entry name" value="Cyt_c-like_dom_sf"/>
</dbReference>
<feature type="signal peptide" evidence="5">
    <location>
        <begin position="1"/>
        <end position="19"/>
    </location>
</feature>
<keyword evidence="3 4" id="KW-0408">Iron</keyword>
<dbReference type="GO" id="GO:0009055">
    <property type="term" value="F:electron transfer activity"/>
    <property type="evidence" value="ECO:0007669"/>
    <property type="project" value="InterPro"/>
</dbReference>
<proteinExistence type="predicted"/>
<dbReference type="InterPro" id="IPR009056">
    <property type="entry name" value="Cyt_c-like_dom"/>
</dbReference>
<dbReference type="AlphaFoldDB" id="A0A291M0E3"/>
<keyword evidence="8" id="KW-1185">Reference proteome</keyword>
<dbReference type="PROSITE" id="PS51007">
    <property type="entry name" value="CYTC"/>
    <property type="match status" value="1"/>
</dbReference>
<sequence>MKTVSITAALALATTMGLAAPLAAQDSASAQDVVAPDAVHYDEYGAVAEPLTETAGDAAAGQTVMTTRGLGNCVACHQISVLDAVPFQGEIGPPLDGAGDRWTEADLRGIIANAKMTFEGSMMPSFYKSSGYIRPGNGFTGKAGTEPLPPLLTAQQVEDVVAYLLTLKEG</sequence>
<dbReference type="GO" id="GO:0020037">
    <property type="term" value="F:heme binding"/>
    <property type="evidence" value="ECO:0007669"/>
    <property type="project" value="InterPro"/>
</dbReference>
<keyword evidence="2 4" id="KW-0479">Metal-binding</keyword>
<name>A0A291M0E3_9RHOB</name>
<dbReference type="Pfam" id="PF00034">
    <property type="entry name" value="Cytochrom_C"/>
    <property type="match status" value="1"/>
</dbReference>
<protein>
    <submittedName>
        <fullName evidence="7">Sulfur oxidation c-type cytochrome SoxX</fullName>
    </submittedName>
</protein>
<feature type="domain" description="Cytochrome c" evidence="6">
    <location>
        <begin position="56"/>
        <end position="168"/>
    </location>
</feature>
<accession>A0A291M0E3</accession>
<dbReference type="OrthoDB" id="9793634at2"/>
<evidence type="ECO:0000313" key="7">
    <source>
        <dbReference type="EMBL" id="ATI42402.1"/>
    </source>
</evidence>
<dbReference type="NCBIfam" id="TIGR04485">
    <property type="entry name" value="thiosulf_SoxX"/>
    <property type="match status" value="1"/>
</dbReference>
<evidence type="ECO:0000256" key="3">
    <source>
        <dbReference type="ARBA" id="ARBA00023004"/>
    </source>
</evidence>
<organism evidence="7 8">
    <name type="scientific">Pacificitalea manganoxidans</name>
    <dbReference type="NCBI Taxonomy" id="1411902"/>
    <lineage>
        <taxon>Bacteria</taxon>
        <taxon>Pseudomonadati</taxon>
        <taxon>Pseudomonadota</taxon>
        <taxon>Alphaproteobacteria</taxon>
        <taxon>Rhodobacterales</taxon>
        <taxon>Paracoccaceae</taxon>
        <taxon>Pacificitalea</taxon>
    </lineage>
</organism>
<evidence type="ECO:0000256" key="1">
    <source>
        <dbReference type="ARBA" id="ARBA00022617"/>
    </source>
</evidence>
<keyword evidence="1 4" id="KW-0349">Heme</keyword>
<evidence type="ECO:0000259" key="6">
    <source>
        <dbReference type="PROSITE" id="PS51007"/>
    </source>
</evidence>
<dbReference type="Gene3D" id="1.10.760.10">
    <property type="entry name" value="Cytochrome c-like domain"/>
    <property type="match status" value="1"/>
</dbReference>
<evidence type="ECO:0000256" key="2">
    <source>
        <dbReference type="ARBA" id="ARBA00022723"/>
    </source>
</evidence>
<feature type="chain" id="PRO_5012787395" evidence="5">
    <location>
        <begin position="20"/>
        <end position="170"/>
    </location>
</feature>
<evidence type="ECO:0000256" key="4">
    <source>
        <dbReference type="PROSITE-ProRule" id="PRU00433"/>
    </source>
</evidence>
<keyword evidence="5" id="KW-0732">Signal</keyword>
<dbReference type="EMBL" id="CP021404">
    <property type="protein sequence ID" value="ATI42402.1"/>
    <property type="molecule type" value="Genomic_DNA"/>
</dbReference>
<dbReference type="GO" id="GO:0046872">
    <property type="term" value="F:metal ion binding"/>
    <property type="evidence" value="ECO:0007669"/>
    <property type="project" value="UniProtKB-KW"/>
</dbReference>
<reference evidence="7 8" key="1">
    <citation type="submission" date="2017-05" db="EMBL/GenBank/DDBJ databases">
        <title>Comparative genomic and metabolic analysis of manganese-oxidizing mechanisms in Celeribater manganoxidans DY25T: its adaption to the environment of polymetallic nodule.</title>
        <authorList>
            <person name="Wang X."/>
        </authorList>
    </citation>
    <scope>NUCLEOTIDE SEQUENCE [LARGE SCALE GENOMIC DNA]</scope>
    <source>
        <strain evidence="7 8">DY25</strain>
    </source>
</reference>
<evidence type="ECO:0000313" key="8">
    <source>
        <dbReference type="Proteomes" id="UP000219050"/>
    </source>
</evidence>
<dbReference type="InterPro" id="IPR030999">
    <property type="entry name" value="Thiosulf_SoxX"/>
</dbReference>
<dbReference type="RefSeq" id="WP_097373553.1">
    <property type="nucleotide sequence ID" value="NZ_CP021404.1"/>
</dbReference>
<dbReference type="Proteomes" id="UP000219050">
    <property type="component" value="Chromosome"/>
</dbReference>
<gene>
    <name evidence="7" type="ORF">CBW24_10520</name>
</gene>
<evidence type="ECO:0000256" key="5">
    <source>
        <dbReference type="SAM" id="SignalP"/>
    </source>
</evidence>
<dbReference type="SUPFAM" id="SSF46626">
    <property type="entry name" value="Cytochrome c"/>
    <property type="match status" value="1"/>
</dbReference>
<dbReference type="KEGG" id="cmag:CBW24_10520"/>